<feature type="compositionally biased region" description="Low complexity" evidence="2">
    <location>
        <begin position="249"/>
        <end position="266"/>
    </location>
</feature>
<feature type="coiled-coil region" evidence="1">
    <location>
        <begin position="1864"/>
        <end position="1898"/>
    </location>
</feature>
<proteinExistence type="predicted"/>
<protein>
    <recommendedName>
        <fullName evidence="3">PDZ domain-containing protein</fullName>
    </recommendedName>
</protein>
<feature type="compositionally biased region" description="Basic and acidic residues" evidence="2">
    <location>
        <begin position="371"/>
        <end position="393"/>
    </location>
</feature>
<accession>A0A448Z5I7</accession>
<keyword evidence="5" id="KW-1185">Reference proteome</keyword>
<feature type="compositionally biased region" description="Basic and acidic residues" evidence="2">
    <location>
        <begin position="1136"/>
        <end position="1152"/>
    </location>
</feature>
<evidence type="ECO:0000313" key="4">
    <source>
        <dbReference type="EMBL" id="VEU37301.1"/>
    </source>
</evidence>
<feature type="coiled-coil region" evidence="1">
    <location>
        <begin position="2283"/>
        <end position="2480"/>
    </location>
</feature>
<reference evidence="4 5" key="1">
    <citation type="submission" date="2019-01" db="EMBL/GenBank/DDBJ databases">
        <authorList>
            <person name="Ferrante I. M."/>
        </authorList>
    </citation>
    <scope>NUCLEOTIDE SEQUENCE [LARGE SCALE GENOMIC DNA]</scope>
    <source>
        <strain evidence="4 5">B856</strain>
    </source>
</reference>
<feature type="compositionally biased region" description="Basic and acidic residues" evidence="2">
    <location>
        <begin position="1176"/>
        <end position="1185"/>
    </location>
</feature>
<dbReference type="EMBL" id="CAACVS010000120">
    <property type="protein sequence ID" value="VEU37301.1"/>
    <property type="molecule type" value="Genomic_DNA"/>
</dbReference>
<organism evidence="4 5">
    <name type="scientific">Pseudo-nitzschia multistriata</name>
    <dbReference type="NCBI Taxonomy" id="183589"/>
    <lineage>
        <taxon>Eukaryota</taxon>
        <taxon>Sar</taxon>
        <taxon>Stramenopiles</taxon>
        <taxon>Ochrophyta</taxon>
        <taxon>Bacillariophyta</taxon>
        <taxon>Bacillariophyceae</taxon>
        <taxon>Bacillariophycidae</taxon>
        <taxon>Bacillariales</taxon>
        <taxon>Bacillariaceae</taxon>
        <taxon>Pseudo-nitzschia</taxon>
    </lineage>
</organism>
<feature type="compositionally biased region" description="Polar residues" evidence="2">
    <location>
        <begin position="1186"/>
        <end position="1195"/>
    </location>
</feature>
<feature type="coiled-coil region" evidence="1">
    <location>
        <begin position="1390"/>
        <end position="1564"/>
    </location>
</feature>
<feature type="coiled-coil region" evidence="1">
    <location>
        <begin position="1270"/>
        <end position="1357"/>
    </location>
</feature>
<feature type="region of interest" description="Disordered" evidence="2">
    <location>
        <begin position="1131"/>
        <end position="1152"/>
    </location>
</feature>
<sequence>MFEMGIFGGKENNADVDATHRASSMAARRFGTPLRSNVDKSKKSTQTSTKKKVKVRRTPQRAPGSNPNTTAREKPEPHRLSLFSSVVARNTSEKTIILTPGPVGLQLEPVNEAPMYGCRVARFVDGGPNDPGQARKSGKIKPGDLVLKVEAEGMLIAATTYDEIINLLTMTHVKRIITVQSVWDSSPSARKKAKSHQRFIPTKRTSLKKGKNGKNETAIQSPSASPRLQENDKMSLNATVKSAGKRRSPCQLLSPSPSTQQESPSQKTPIRNRKIFAEESKGPVIVPIQSSTPDRASEPSNSSYLSQDTTRSSLKSISTPPRQALADQFLLFDGFMGTYEQEFSQTSNDMTSSFVDNSRVVNDSGQTSPLDSRHIRTPEVEKQPQGEISSKDDGCEEFPAELQVKQQQDLFEESLARAAYEQRLQEVRKEQSKTERELKDLYVHTCERNENKIRELQVVNEDLRKALEESKTKQNALTHTRIEELERKVAETEKLRMQTQVQANEKIHTKTNEYRRVAKAKEDSLRKRLTKLEEENYVLREESESRLIELGMARTMVTEMEFRIVEAEREKVEITNRLEDASCSIQELEESILLSKESDLNNHGIIEHTQKKLEEVTREKEALMEEIENYESFKEESSVLTEKLANSLQEKQKAVIESQSLASKIEAENYELSKQIADANSDVEQLLEEKLLLEDKLAKTWKDIEQTKNDASTIHETLMEKLENGEYYTFADIEEKKIVIQSLTKDLQVLKETSKDELIKSSKKAINLHLQLRGAKRELLEIQQSEIEVTEERNDLQERKLELEEIIADMDSRVKKATKMYEDEQAVVNELKIQIETVTKSKEIAEVKHRELIEALSLQIASKTSELSSCREKLDEMDLLTKDVVATSENLKTQVESVTKSKEEAELQYQESIESLSLQLESKKSELTMCQGRVKEIQYLKDEQSKMNANLQSQLDDMTKAEKESELKFQDSIKLLSSKLESNRNELLLCEGLMKEAESHKEKQLMIISNLQSQLDAVTKSKDESESKYEESMVSLSTELESRKTELLLCQSRLEQTLSQKDEQAKMITDLQSQLDDMKKLKEESELQQKKSIESLSSELNSRKGELLSCENSIKEFKSKNDEQSKMITDLQSQLDDVKTSNEESELQHKKSIESLSSELEVKKVRLSSCERLLDESEAKEDEQSKMITDLQSQLDDIKTSKEESELQHEESIESLSSKLELVKGELLSCKDELESIRASKEDAIAAGVLLRHDMNALVTSKKQLEIQHNESVEAIVSELESKNNELSQGLTKLKTTESQLEHKVDALQIEKEELVAECEGKVGLLAARLENEEKKLISAEKRERELLEKLKLLSIERENELKRSDLRIEDLTAGLQYEYEEFSSMEMRLDILQEEYDSVKSSLDTAMEEANSLRMEKKEIVNIHEEEMKRLNSELRSQHTLFETAESNLKQSIEKSVQYKKDIEQLTNELHTTRSEFSVVQEKLNFFEDNGIDSTTLAELKKSIDSLKSENEEASTQYWESIQELTTDLQSRNQELSSKQSAIDHMEEEIQCNEIKIQELELEIFQKDIAIGNLRAELTVQAKRLDCSDTENSKKLDIISSLKSKIIDIETSADDRQSSCDALKKNVRDLEKAKEKISIDSCSEIFRLVKRLAILDHTHSDVKDQRLKAMEIAVMQRKWQKQATLNVESLQKKLAAMSKRAIQFENELKVNVSEQQEGKNRFTIELSEKTKQLERQSIMITEMQAEISAMQLVAKNFEDSKEKEISALITENENLQSMLSSEKIANAQIVGEAYDVRIELELLDEKFNSVVSTKEKSMRTCTAFARSLFQANAIITSLSVQLKNNNRMLTEAFLNSQKYKLEKEEKLEALEESRSLSQELEKNTEELKSHLAKTEECVKKTQQSLGDAQQSESDLRTQFNEWKNCLQNTVREIQANIRNAPAKAANEEIGDNGLNRNEHYEGSAVDLPSIIGEINRLIDSNLSLERDLEAMKNDKLITSELLEKSMRTVRVLHEDASELREKVEAKNRDIDFLTEELKSAESSSLRLKKDLEWNEKDYQSHVVELQQQVLSTRAIFIADHFKMQNLERCVSNLHQSENAKANEILELQATNGKLHDKMERMALIVAEREHQCEELLRAMKMKEMTPLTDEGKGEEETTKKSERTEKARLLKNIEDLSVKLISIEESHRQSEIMHKSTEESLKKNVSKLRAEFVAKHLETNDLKKQIVLLNHSKKKAKESITEFKRIISNLRADLDKSEVALSRSQTHASEVDEQMIFIMNERKQCQEKLESLLKNKDEELNMLGDKVIQTNAAIESMEIENASLKRDNTKNQKKLEDSLSQKSFEVEQLQERTLFLENSLKNSEKKINEKESARKSEARKYSNLQREMDCLSTKLETLEKEKYALSETISIQQKQLHVKEEKFNLEIANELTRLREKVSILEVESSTKSKSLADIGSALESMRIRFGNLTDEKNELDEKFGSTNVELRQCRELLEDKEKHLIASNAMREAIGRDFENLIHQLGEEKNTRLKEVGVLKNKNANLEATNLTLCESVEDARKKTAALEKELQHVNDHCVRSDPPVIEGAKSDHVSSVKDAFFKQAAVLEDVKISEKMLEDLIKEVMNLASKSESELLELSSTLGTVDDLFLNPSNLLASLDLAGMDSSENYFAEVRSRLEDLAALAYTTSVELNDRQNRLMQWKAKRSESPSLPKTHVESTCDVTAVVTDAAKEVRDKVAGARLLCCVLENNNKMEVASAFRKWTCAAGIMTASSNAKETAAELAHELHVTREKIMVLKRHMKGTRAGKQKPKLRRILERIDTNARHHDDHIKMHSSNTIDIHTDGNDCSFGI</sequence>
<dbReference type="Proteomes" id="UP000291116">
    <property type="component" value="Unassembled WGS sequence"/>
</dbReference>
<feature type="coiled-coil region" evidence="1">
    <location>
        <begin position="941"/>
        <end position="968"/>
    </location>
</feature>
<feature type="compositionally biased region" description="Polar residues" evidence="2">
    <location>
        <begin position="359"/>
        <end position="370"/>
    </location>
</feature>
<feature type="coiled-coil region" evidence="1">
    <location>
        <begin position="1975"/>
        <end position="2069"/>
    </location>
</feature>
<dbReference type="InterPro" id="IPR001478">
    <property type="entry name" value="PDZ"/>
</dbReference>
<dbReference type="OrthoDB" id="2019763at2759"/>
<evidence type="ECO:0000256" key="2">
    <source>
        <dbReference type="SAM" id="MobiDB-lite"/>
    </source>
</evidence>
<feature type="compositionally biased region" description="Basic and acidic residues" evidence="2">
    <location>
        <begin position="1196"/>
        <end position="1212"/>
    </location>
</feature>
<keyword evidence="1" id="KW-0175">Coiled coil</keyword>
<feature type="region of interest" description="Disordered" evidence="2">
    <location>
        <begin position="1176"/>
        <end position="1213"/>
    </location>
</feature>
<feature type="compositionally biased region" description="Polar residues" evidence="2">
    <location>
        <begin position="215"/>
        <end position="240"/>
    </location>
</feature>
<dbReference type="PROSITE" id="PS50106">
    <property type="entry name" value="PDZ"/>
    <property type="match status" value="1"/>
</dbReference>
<gene>
    <name evidence="4" type="ORF">PSNMU_V1.4_AUG-EV-PASAV3_0040990</name>
</gene>
<feature type="compositionally biased region" description="Polar residues" evidence="2">
    <location>
        <begin position="288"/>
        <end position="318"/>
    </location>
</feature>
<feature type="domain" description="PDZ" evidence="3">
    <location>
        <begin position="101"/>
        <end position="168"/>
    </location>
</feature>
<evidence type="ECO:0000259" key="3">
    <source>
        <dbReference type="PROSITE" id="PS50106"/>
    </source>
</evidence>
<evidence type="ECO:0000256" key="1">
    <source>
        <dbReference type="SAM" id="Coils"/>
    </source>
</evidence>
<feature type="region of interest" description="Disordered" evidence="2">
    <location>
        <begin position="2147"/>
        <end position="2166"/>
    </location>
</feature>
<evidence type="ECO:0000313" key="5">
    <source>
        <dbReference type="Proteomes" id="UP000291116"/>
    </source>
</evidence>
<feature type="region of interest" description="Disordered" evidence="2">
    <location>
        <begin position="184"/>
        <end position="318"/>
    </location>
</feature>
<feature type="coiled-coil region" evidence="1">
    <location>
        <begin position="780"/>
        <end position="848"/>
    </location>
</feature>
<feature type="coiled-coil region" evidence="1">
    <location>
        <begin position="1681"/>
        <end position="1779"/>
    </location>
</feature>
<feature type="region of interest" description="Disordered" evidence="2">
    <location>
        <begin position="1"/>
        <end position="78"/>
    </location>
</feature>
<feature type="coiled-coil region" evidence="1">
    <location>
        <begin position="1614"/>
        <end position="1641"/>
    </location>
</feature>
<feature type="compositionally biased region" description="Basic residues" evidence="2">
    <location>
        <begin position="49"/>
        <end position="59"/>
    </location>
</feature>
<name>A0A448Z5I7_9STRA</name>
<feature type="coiled-coil region" evidence="1">
    <location>
        <begin position="417"/>
        <end position="636"/>
    </location>
</feature>
<feature type="coiled-coil region" evidence="1">
    <location>
        <begin position="669"/>
        <end position="696"/>
    </location>
</feature>
<feature type="region of interest" description="Disordered" evidence="2">
    <location>
        <begin position="359"/>
        <end position="393"/>
    </location>
</feature>